<sequence>MARNEEKQLGRLNRLWLQKEREEGRIKDLRENRPKLSSLNTASALKKWIPTIKSEMEYYLQQSQLSHYPERKITEFHKHLEELEREYKLYLRKLRTLDPTYKHHPWTPRPYAKKRQTEDNPPSITPIAVKKLCSSVPSGQISEEGTEYDMPRSTGNEDTPASEKRGQLMALSSSITSTQDLPSQDQPLSFNMDRMPLILARSQVTHGSLKADSLAEVLLSGLPNLHSCPRAQALAAQKNPTMTAGVADPVLSNRIQQSMPHVLRLSCYSSSDEDT</sequence>
<reference evidence="2 4" key="1">
    <citation type="submission" date="2019-04" db="EMBL/GenBank/DDBJ databases">
        <authorList>
            <consortium name="Wellcome Sanger Institute Data Sharing"/>
        </authorList>
    </citation>
    <scope>NUCLEOTIDE SEQUENCE [LARGE SCALE GENOMIC DNA]</scope>
</reference>
<dbReference type="Proteomes" id="UP000694397">
    <property type="component" value="Chromosome 9"/>
</dbReference>
<dbReference type="GeneID" id="114911306"/>
<dbReference type="InterPro" id="IPR009360">
    <property type="entry name" value="Isy1"/>
</dbReference>
<protein>
    <submittedName>
        <fullName evidence="2">Si:dkey-86e18.1</fullName>
    </submittedName>
</protein>
<feature type="region of interest" description="Disordered" evidence="1">
    <location>
        <begin position="135"/>
        <end position="166"/>
    </location>
</feature>
<keyword evidence="4" id="KW-1185">Reference proteome</keyword>
<dbReference type="Pfam" id="PF06246">
    <property type="entry name" value="Isy1"/>
    <property type="match status" value="1"/>
</dbReference>
<dbReference type="Ensembl" id="ENSSFOT00015076238.1">
    <property type="protein sequence ID" value="ENSSFOP00015041684.1"/>
    <property type="gene ID" value="ENSSFOG00015027304.1"/>
</dbReference>
<gene>
    <name evidence="2" type="primary">LOC114911306</name>
    <name evidence="3" type="synonym">si:dkey-86e18.1</name>
</gene>
<evidence type="ECO:0000313" key="4">
    <source>
        <dbReference type="Proteomes" id="UP000694397"/>
    </source>
</evidence>
<reference evidence="2" key="2">
    <citation type="submission" date="2025-05" db="UniProtKB">
        <authorList>
            <consortium name="Ensembl"/>
        </authorList>
    </citation>
    <scope>IDENTIFICATION</scope>
</reference>
<evidence type="ECO:0000313" key="3">
    <source>
        <dbReference type="Ensembl" id="ENSSFOP00015050610.1"/>
    </source>
</evidence>
<dbReference type="KEGG" id="sfm:108923493"/>
<dbReference type="Ensembl" id="ENSSFOT00015075101.1">
    <property type="protein sequence ID" value="ENSSFOP00015050610.1"/>
    <property type="gene ID" value="ENSSFOG00015031855.1"/>
</dbReference>
<dbReference type="GeneTree" id="ENSGT00410000029447"/>
<dbReference type="KEGG" id="sfm:114911306"/>
<organism evidence="2 4">
    <name type="scientific">Scleropages formosus</name>
    <name type="common">Asian bonytongue</name>
    <name type="synonym">Osteoglossum formosum</name>
    <dbReference type="NCBI Taxonomy" id="113540"/>
    <lineage>
        <taxon>Eukaryota</taxon>
        <taxon>Metazoa</taxon>
        <taxon>Chordata</taxon>
        <taxon>Craniata</taxon>
        <taxon>Vertebrata</taxon>
        <taxon>Euteleostomi</taxon>
        <taxon>Actinopterygii</taxon>
        <taxon>Neopterygii</taxon>
        <taxon>Teleostei</taxon>
        <taxon>Osteoglossocephala</taxon>
        <taxon>Osteoglossomorpha</taxon>
        <taxon>Osteoglossiformes</taxon>
        <taxon>Osteoglossidae</taxon>
        <taxon>Scleropages</taxon>
    </lineage>
</organism>
<name>A0A8C9SS74_SCLFO</name>
<dbReference type="AlphaFoldDB" id="A0A8C9SS74"/>
<dbReference type="RefSeq" id="XP_029110842.1">
    <property type="nucleotide sequence ID" value="XM_029255009.1"/>
</dbReference>
<evidence type="ECO:0000256" key="1">
    <source>
        <dbReference type="SAM" id="MobiDB-lite"/>
    </source>
</evidence>
<accession>A0A8C9SS74</accession>
<dbReference type="GO" id="GO:0000350">
    <property type="term" value="P:generation of catalytic spliceosome for second transesterification step"/>
    <property type="evidence" value="ECO:0007669"/>
    <property type="project" value="InterPro"/>
</dbReference>
<dbReference type="OrthoDB" id="5983780at2759"/>
<evidence type="ECO:0000313" key="2">
    <source>
        <dbReference type="Ensembl" id="ENSSFOP00015041684.1"/>
    </source>
</evidence>
<dbReference type="GeneID" id="108923493"/>
<proteinExistence type="predicted"/>